<keyword evidence="10" id="KW-1185">Reference proteome</keyword>
<keyword evidence="7 8" id="KW-0472">Membrane</keyword>
<feature type="transmembrane region" description="Helical" evidence="8">
    <location>
        <begin position="20"/>
        <end position="39"/>
    </location>
</feature>
<feature type="transmembrane region" description="Helical" evidence="8">
    <location>
        <begin position="254"/>
        <end position="273"/>
    </location>
</feature>
<evidence type="ECO:0000256" key="3">
    <source>
        <dbReference type="ARBA" id="ARBA00022475"/>
    </source>
</evidence>
<feature type="transmembrane region" description="Helical" evidence="8">
    <location>
        <begin position="280"/>
        <end position="302"/>
    </location>
</feature>
<evidence type="ECO:0000256" key="6">
    <source>
        <dbReference type="ARBA" id="ARBA00022989"/>
    </source>
</evidence>
<proteinExistence type="predicted"/>
<dbReference type="InterPro" id="IPR001851">
    <property type="entry name" value="ABC_transp_permease"/>
</dbReference>
<evidence type="ECO:0000313" key="9">
    <source>
        <dbReference type="EMBL" id="MBU3874713.1"/>
    </source>
</evidence>
<evidence type="ECO:0000256" key="1">
    <source>
        <dbReference type="ARBA" id="ARBA00004651"/>
    </source>
</evidence>
<dbReference type="RefSeq" id="WP_216239139.1">
    <property type="nucleotide sequence ID" value="NZ_JABACJ020000001.1"/>
</dbReference>
<dbReference type="Proteomes" id="UP000723714">
    <property type="component" value="Unassembled WGS sequence"/>
</dbReference>
<organism evidence="9 10">
    <name type="scientific">Faecalicatena faecalis</name>
    <dbReference type="NCBI Taxonomy" id="2726362"/>
    <lineage>
        <taxon>Bacteria</taxon>
        <taxon>Bacillati</taxon>
        <taxon>Bacillota</taxon>
        <taxon>Clostridia</taxon>
        <taxon>Lachnospirales</taxon>
        <taxon>Lachnospiraceae</taxon>
        <taxon>Faecalicatena</taxon>
    </lineage>
</organism>
<comment type="caution">
    <text evidence="9">The sequence shown here is derived from an EMBL/GenBank/DDBJ whole genome shotgun (WGS) entry which is preliminary data.</text>
</comment>
<feature type="transmembrane region" description="Helical" evidence="8">
    <location>
        <begin position="97"/>
        <end position="118"/>
    </location>
</feature>
<dbReference type="EMBL" id="JABACJ020000001">
    <property type="protein sequence ID" value="MBU3874713.1"/>
    <property type="molecule type" value="Genomic_DNA"/>
</dbReference>
<keyword evidence="6 8" id="KW-1133">Transmembrane helix</keyword>
<dbReference type="CDD" id="cd06579">
    <property type="entry name" value="TM_PBP1_transp_AraH_like"/>
    <property type="match status" value="1"/>
</dbReference>
<accession>A0ABS6CZG9</accession>
<feature type="transmembrane region" description="Helical" evidence="8">
    <location>
        <begin position="125"/>
        <end position="146"/>
    </location>
</feature>
<feature type="transmembrane region" description="Helical" evidence="8">
    <location>
        <begin position="45"/>
        <end position="66"/>
    </location>
</feature>
<evidence type="ECO:0000256" key="5">
    <source>
        <dbReference type="ARBA" id="ARBA00022692"/>
    </source>
</evidence>
<dbReference type="PANTHER" id="PTHR32196">
    <property type="entry name" value="ABC TRANSPORTER PERMEASE PROTEIN YPHD-RELATED-RELATED"/>
    <property type="match status" value="1"/>
</dbReference>
<dbReference type="Pfam" id="PF02653">
    <property type="entry name" value="BPD_transp_2"/>
    <property type="match status" value="1"/>
</dbReference>
<dbReference type="PANTHER" id="PTHR32196:SF21">
    <property type="entry name" value="ABC TRANSPORTER PERMEASE PROTEIN YPHD-RELATED"/>
    <property type="match status" value="1"/>
</dbReference>
<keyword evidence="5 8" id="KW-0812">Transmembrane</keyword>
<keyword evidence="2" id="KW-0813">Transport</keyword>
<sequence>MEKVKTTSTKSFGTMFAKRWLLFFVAAVTIIFGMISPAFLQMKNLLNILCNACIVGVMGVGLTCIFATGELDFSAGSQVSLASCLMAVILGRTGIHSYLAAVVLTLGVLACVGLYNAFLHVKIGIPAFIATLGTSYLVKGIAKALTGSKNVNNLPEWPDVFTFMGQGYLFGVIPMPVIILVIVGAVVLFYTEYTRAGKYLYAVGSNPTACDYIGIDGKMQKIKGFFITALLCGLAGIMQGSQMNAASPTLGENMFVPALTTVFLGATYGKIGVFNVPGTLVGAVLYALINQGLLMITSELWLKDYVQGGMLLFALVMVIVIRKVGNK</sequence>
<protein>
    <submittedName>
        <fullName evidence="9">ABC transporter permease</fullName>
    </submittedName>
</protein>
<feature type="transmembrane region" description="Helical" evidence="8">
    <location>
        <begin position="224"/>
        <end position="242"/>
    </location>
</feature>
<feature type="transmembrane region" description="Helical" evidence="8">
    <location>
        <begin position="166"/>
        <end position="190"/>
    </location>
</feature>
<comment type="subcellular location">
    <subcellularLocation>
        <location evidence="1">Cell membrane</location>
        <topology evidence="1">Multi-pass membrane protein</topology>
    </subcellularLocation>
</comment>
<evidence type="ECO:0000256" key="7">
    <source>
        <dbReference type="ARBA" id="ARBA00023136"/>
    </source>
</evidence>
<evidence type="ECO:0000256" key="4">
    <source>
        <dbReference type="ARBA" id="ARBA00022519"/>
    </source>
</evidence>
<reference evidence="9 10" key="1">
    <citation type="submission" date="2021-06" db="EMBL/GenBank/DDBJ databases">
        <title>Faecalicatena sp. nov. isolated from porcine feces.</title>
        <authorList>
            <person name="Oh B.S."/>
            <person name="Lee J.H."/>
        </authorList>
    </citation>
    <scope>NUCLEOTIDE SEQUENCE [LARGE SCALE GENOMIC DNA]</scope>
    <source>
        <strain evidence="9 10">AGMB00832</strain>
    </source>
</reference>
<evidence type="ECO:0000256" key="8">
    <source>
        <dbReference type="SAM" id="Phobius"/>
    </source>
</evidence>
<evidence type="ECO:0000256" key="2">
    <source>
        <dbReference type="ARBA" id="ARBA00022448"/>
    </source>
</evidence>
<keyword evidence="3" id="KW-1003">Cell membrane</keyword>
<keyword evidence="4" id="KW-0997">Cell inner membrane</keyword>
<feature type="transmembrane region" description="Helical" evidence="8">
    <location>
        <begin position="308"/>
        <end position="325"/>
    </location>
</feature>
<evidence type="ECO:0000313" key="10">
    <source>
        <dbReference type="Proteomes" id="UP000723714"/>
    </source>
</evidence>
<gene>
    <name evidence="9" type="ORF">HGO97_002650</name>
</gene>
<name>A0ABS6CZG9_9FIRM</name>